<dbReference type="Pfam" id="PF00646">
    <property type="entry name" value="F-box"/>
    <property type="match status" value="1"/>
</dbReference>
<dbReference type="ExpressionAtlas" id="A0A178UE94">
    <property type="expression patterns" value="baseline"/>
</dbReference>
<dbReference type="NCBIfam" id="TIGR01640">
    <property type="entry name" value="F_box_assoc_1"/>
    <property type="match status" value="1"/>
</dbReference>
<dbReference type="Proteomes" id="UP000078284">
    <property type="component" value="Chromosome 5"/>
</dbReference>
<sequence length="403" mass="47064">MATTISNLPRELIEEILSRVPLRAMKAMRLTCKSWNNLSKSESFMKMHIGKAATREEKTMMVAVMPHTLALVSVVVDGANPSTELKGQFSFLDKEFFIYRVIHYEGLLLCILKDATRIVVWNPYLGQERWIQIRYSHRPHGVDHFKYAVGYADKVSCRSVKLLRFLDYFHKASDKPFFWYEIYDFDSCLWKTLDVTPHWGISWTYPSVSLKGNTYWPAREMKTKGFQDHIICFDFTSERFGPLLPLPRAQGCHVSLSCVKEEKLAALFKHQVHHDSYEYEFEIWITTKIDIEMVSWIKFLRMDMRPKIKLPLSFYVDEEKKVFMGFDHGEYPKLFLNIIGETGFLRKLDLGVHEGHRSPCSYVPSLVQIKHPAGDKMIKQSSLEDRRFAENSLRLAAIEKLIN</sequence>
<evidence type="ECO:0000313" key="2">
    <source>
        <dbReference type="EMBL" id="OAO91969.1"/>
    </source>
</evidence>
<dbReference type="CDD" id="cd22157">
    <property type="entry name" value="F-box_AtFBW1-like"/>
    <property type="match status" value="1"/>
</dbReference>
<dbReference type="PANTHER" id="PTHR31672:SF10">
    <property type="entry name" value="F-BOX DOMAIN-CONTAINING PROTEIN"/>
    <property type="match status" value="1"/>
</dbReference>
<dbReference type="SUPFAM" id="SSF81383">
    <property type="entry name" value="F-box domain"/>
    <property type="match status" value="1"/>
</dbReference>
<comment type="caution">
    <text evidence="2">The sequence shown here is derived from an EMBL/GenBank/DDBJ whole genome shotgun (WGS) entry which is preliminary data.</text>
</comment>
<dbReference type="SMART" id="SM00256">
    <property type="entry name" value="FBOX"/>
    <property type="match status" value="1"/>
</dbReference>
<dbReference type="Gene3D" id="1.20.1280.50">
    <property type="match status" value="1"/>
</dbReference>
<dbReference type="InterPro" id="IPR001810">
    <property type="entry name" value="F-box_dom"/>
</dbReference>
<dbReference type="Pfam" id="PF07734">
    <property type="entry name" value="FBA_1"/>
    <property type="match status" value="1"/>
</dbReference>
<dbReference type="AlphaFoldDB" id="A0A178UE94"/>
<evidence type="ECO:0000259" key="1">
    <source>
        <dbReference type="PROSITE" id="PS50181"/>
    </source>
</evidence>
<dbReference type="PROSITE" id="PS50181">
    <property type="entry name" value="FBOX"/>
    <property type="match status" value="1"/>
</dbReference>
<dbReference type="PANTHER" id="PTHR31672">
    <property type="entry name" value="BNACNNG10540D PROTEIN"/>
    <property type="match status" value="1"/>
</dbReference>
<reference evidence="3" key="1">
    <citation type="journal article" date="2016" name="Proc. Natl. Acad. Sci. U.S.A.">
        <title>Chromosome-level assembly of Arabidopsis thaliana Ler reveals the extent of translocation and inversion polymorphisms.</title>
        <authorList>
            <person name="Zapata L."/>
            <person name="Ding J."/>
            <person name="Willing E.M."/>
            <person name="Hartwig B."/>
            <person name="Bezdan D."/>
            <person name="Jiao W.B."/>
            <person name="Patel V."/>
            <person name="Velikkakam James G."/>
            <person name="Koornneef M."/>
            <person name="Ossowski S."/>
            <person name="Schneeberger K."/>
        </authorList>
    </citation>
    <scope>NUCLEOTIDE SEQUENCE [LARGE SCALE GENOMIC DNA]</scope>
    <source>
        <strain evidence="3">cv. Landsberg erecta</strain>
    </source>
</reference>
<evidence type="ECO:0000313" key="3">
    <source>
        <dbReference type="Proteomes" id="UP000078284"/>
    </source>
</evidence>
<dbReference type="InterPro" id="IPR006527">
    <property type="entry name" value="F-box-assoc_dom_typ1"/>
</dbReference>
<accession>A0A178UE94</accession>
<dbReference type="InterPro" id="IPR017451">
    <property type="entry name" value="F-box-assoc_interact_dom"/>
</dbReference>
<gene>
    <name evidence="2" type="ordered locus">AXX17_At5g39250</name>
</gene>
<protein>
    <recommendedName>
        <fullName evidence="1">F-box domain-containing protein</fullName>
    </recommendedName>
</protein>
<dbReference type="EMBL" id="LUHQ01000005">
    <property type="protein sequence ID" value="OAO91969.1"/>
    <property type="molecule type" value="Genomic_DNA"/>
</dbReference>
<name>A0A178UE94_ARATH</name>
<organism evidence="2 3">
    <name type="scientific">Arabidopsis thaliana</name>
    <name type="common">Mouse-ear cress</name>
    <dbReference type="NCBI Taxonomy" id="3702"/>
    <lineage>
        <taxon>Eukaryota</taxon>
        <taxon>Viridiplantae</taxon>
        <taxon>Streptophyta</taxon>
        <taxon>Embryophyta</taxon>
        <taxon>Tracheophyta</taxon>
        <taxon>Spermatophyta</taxon>
        <taxon>Magnoliopsida</taxon>
        <taxon>eudicotyledons</taxon>
        <taxon>Gunneridae</taxon>
        <taxon>Pentapetalae</taxon>
        <taxon>rosids</taxon>
        <taxon>malvids</taxon>
        <taxon>Brassicales</taxon>
        <taxon>Brassicaceae</taxon>
        <taxon>Camelineae</taxon>
        <taxon>Arabidopsis</taxon>
    </lineage>
</organism>
<dbReference type="InterPro" id="IPR050796">
    <property type="entry name" value="SCF_F-box_component"/>
</dbReference>
<dbReference type="InterPro" id="IPR036047">
    <property type="entry name" value="F-box-like_dom_sf"/>
</dbReference>
<proteinExistence type="predicted"/>
<feature type="domain" description="F-box" evidence="1">
    <location>
        <begin position="2"/>
        <end position="47"/>
    </location>
</feature>